<keyword evidence="3" id="KW-1185">Reference proteome</keyword>
<dbReference type="AlphaFoldDB" id="A0AAV4VJW5"/>
<accession>A0AAV4VJW5</accession>
<gene>
    <name evidence="2" type="ORF">CEXT_351871</name>
</gene>
<organism evidence="2 3">
    <name type="scientific">Caerostris extrusa</name>
    <name type="common">Bark spider</name>
    <name type="synonym">Caerostris bankana</name>
    <dbReference type="NCBI Taxonomy" id="172846"/>
    <lineage>
        <taxon>Eukaryota</taxon>
        <taxon>Metazoa</taxon>
        <taxon>Ecdysozoa</taxon>
        <taxon>Arthropoda</taxon>
        <taxon>Chelicerata</taxon>
        <taxon>Arachnida</taxon>
        <taxon>Araneae</taxon>
        <taxon>Araneomorphae</taxon>
        <taxon>Entelegynae</taxon>
        <taxon>Araneoidea</taxon>
        <taxon>Araneidae</taxon>
        <taxon>Caerostris</taxon>
    </lineage>
</organism>
<sequence length="95" mass="11050">MPQNINAVPLCHSNILITLRAPFPEICELHCPNSLKLVTQSQLLWKNKFPSLNLEKLKRYFLFQKSGTKDEKKRQNFSGQNGKKGHKNFFDQFST</sequence>
<comment type="caution">
    <text evidence="2">The sequence shown here is derived from an EMBL/GenBank/DDBJ whole genome shotgun (WGS) entry which is preliminary data.</text>
</comment>
<protein>
    <submittedName>
        <fullName evidence="2">Uncharacterized protein</fullName>
    </submittedName>
</protein>
<proteinExistence type="predicted"/>
<evidence type="ECO:0000313" key="2">
    <source>
        <dbReference type="EMBL" id="GIY69828.1"/>
    </source>
</evidence>
<evidence type="ECO:0000256" key="1">
    <source>
        <dbReference type="SAM" id="MobiDB-lite"/>
    </source>
</evidence>
<evidence type="ECO:0000313" key="3">
    <source>
        <dbReference type="Proteomes" id="UP001054945"/>
    </source>
</evidence>
<dbReference type="Proteomes" id="UP001054945">
    <property type="component" value="Unassembled WGS sequence"/>
</dbReference>
<reference evidence="2 3" key="1">
    <citation type="submission" date="2021-06" db="EMBL/GenBank/DDBJ databases">
        <title>Caerostris extrusa draft genome.</title>
        <authorList>
            <person name="Kono N."/>
            <person name="Arakawa K."/>
        </authorList>
    </citation>
    <scope>NUCLEOTIDE SEQUENCE [LARGE SCALE GENOMIC DNA]</scope>
</reference>
<name>A0AAV4VJW5_CAEEX</name>
<feature type="region of interest" description="Disordered" evidence="1">
    <location>
        <begin position="68"/>
        <end position="95"/>
    </location>
</feature>
<dbReference type="EMBL" id="BPLR01014596">
    <property type="protein sequence ID" value="GIY69828.1"/>
    <property type="molecule type" value="Genomic_DNA"/>
</dbReference>